<feature type="coiled-coil region" evidence="7">
    <location>
        <begin position="345"/>
        <end position="388"/>
    </location>
</feature>
<dbReference type="CDD" id="cd06257">
    <property type="entry name" value="DnaJ"/>
    <property type="match status" value="1"/>
</dbReference>
<dbReference type="Gene3D" id="1.10.287.110">
    <property type="entry name" value="DnaJ domain"/>
    <property type="match status" value="1"/>
</dbReference>
<evidence type="ECO:0000256" key="2">
    <source>
        <dbReference type="ARBA" id="ARBA00022729"/>
    </source>
</evidence>
<evidence type="ECO:0000256" key="8">
    <source>
        <dbReference type="SAM" id="MobiDB-lite"/>
    </source>
</evidence>
<keyword evidence="4" id="KW-0802">TPR repeat</keyword>
<dbReference type="FunFam" id="1.25.40.10:FF:000224">
    <property type="entry name" value="DnaJ and TPR domain protein"/>
    <property type="match status" value="1"/>
</dbReference>
<dbReference type="PROSITE" id="PS50076">
    <property type="entry name" value="DNAJ_2"/>
    <property type="match status" value="1"/>
</dbReference>
<dbReference type="InterPro" id="IPR036869">
    <property type="entry name" value="J_dom_sf"/>
</dbReference>
<dbReference type="GO" id="GO:0034975">
    <property type="term" value="P:protein folding in endoplasmic reticulum"/>
    <property type="evidence" value="ECO:0007669"/>
    <property type="project" value="TreeGrafter"/>
</dbReference>
<dbReference type="GO" id="GO:0051787">
    <property type="term" value="F:misfolded protein binding"/>
    <property type="evidence" value="ECO:0007669"/>
    <property type="project" value="TreeGrafter"/>
</dbReference>
<protein>
    <recommendedName>
        <fullName evidence="6">Tetratricopeptide repeat and J domain-containing co-chaperone DNJ1</fullName>
    </recommendedName>
</protein>
<dbReference type="Gene3D" id="1.25.40.10">
    <property type="entry name" value="Tetratricopeptide repeat domain"/>
    <property type="match status" value="1"/>
</dbReference>
<name>A0A6A7BVX0_9PEZI</name>
<keyword evidence="7" id="KW-0175">Coiled coil</keyword>
<evidence type="ECO:0000256" key="7">
    <source>
        <dbReference type="SAM" id="Coils"/>
    </source>
</evidence>
<evidence type="ECO:0000259" key="10">
    <source>
        <dbReference type="PROSITE" id="PS50076"/>
    </source>
</evidence>
<dbReference type="SMART" id="SM00271">
    <property type="entry name" value="DnaJ"/>
    <property type="match status" value="1"/>
</dbReference>
<keyword evidence="3" id="KW-0677">Repeat</keyword>
<dbReference type="SUPFAM" id="SSF48452">
    <property type="entry name" value="TPR-like"/>
    <property type="match status" value="2"/>
</dbReference>
<dbReference type="Proteomes" id="UP000799421">
    <property type="component" value="Unassembled WGS sequence"/>
</dbReference>
<feature type="domain" description="J" evidence="10">
    <location>
        <begin position="393"/>
        <end position="462"/>
    </location>
</feature>
<dbReference type="Pfam" id="PF00226">
    <property type="entry name" value="DnaJ"/>
    <property type="match status" value="1"/>
</dbReference>
<evidence type="ECO:0000256" key="9">
    <source>
        <dbReference type="SAM" id="SignalP"/>
    </source>
</evidence>
<feature type="region of interest" description="Disordered" evidence="8">
    <location>
        <begin position="456"/>
        <end position="502"/>
    </location>
</feature>
<evidence type="ECO:0000313" key="12">
    <source>
        <dbReference type="Proteomes" id="UP000799421"/>
    </source>
</evidence>
<dbReference type="SMART" id="SM00028">
    <property type="entry name" value="TPR"/>
    <property type="match status" value="6"/>
</dbReference>
<evidence type="ECO:0000256" key="3">
    <source>
        <dbReference type="ARBA" id="ARBA00022737"/>
    </source>
</evidence>
<evidence type="ECO:0000313" key="11">
    <source>
        <dbReference type="EMBL" id="KAF2858865.1"/>
    </source>
</evidence>
<dbReference type="PANTHER" id="PTHR44140:SF2">
    <property type="entry name" value="LD25575P"/>
    <property type="match status" value="1"/>
</dbReference>
<keyword evidence="5" id="KW-0256">Endoplasmic reticulum</keyword>
<dbReference type="PANTHER" id="PTHR44140">
    <property type="entry name" value="LD25575P"/>
    <property type="match status" value="1"/>
</dbReference>
<dbReference type="SUPFAM" id="SSF46565">
    <property type="entry name" value="Chaperone J-domain"/>
    <property type="match status" value="1"/>
</dbReference>
<dbReference type="EMBL" id="MU006001">
    <property type="protein sequence ID" value="KAF2858865.1"/>
    <property type="molecule type" value="Genomic_DNA"/>
</dbReference>
<dbReference type="InterPro" id="IPR019734">
    <property type="entry name" value="TPR_rpt"/>
</dbReference>
<feature type="compositionally biased region" description="Low complexity" evidence="8">
    <location>
        <begin position="469"/>
        <end position="502"/>
    </location>
</feature>
<evidence type="ECO:0000256" key="4">
    <source>
        <dbReference type="ARBA" id="ARBA00022803"/>
    </source>
</evidence>
<gene>
    <name evidence="11" type="ORF">K470DRAFT_259361</name>
</gene>
<organism evidence="11 12">
    <name type="scientific">Piedraia hortae CBS 480.64</name>
    <dbReference type="NCBI Taxonomy" id="1314780"/>
    <lineage>
        <taxon>Eukaryota</taxon>
        <taxon>Fungi</taxon>
        <taxon>Dikarya</taxon>
        <taxon>Ascomycota</taxon>
        <taxon>Pezizomycotina</taxon>
        <taxon>Dothideomycetes</taxon>
        <taxon>Dothideomycetidae</taxon>
        <taxon>Capnodiales</taxon>
        <taxon>Piedraiaceae</taxon>
        <taxon>Piedraia</taxon>
    </lineage>
</organism>
<dbReference type="AlphaFoldDB" id="A0A6A7BVX0"/>
<dbReference type="InterPro" id="IPR051727">
    <property type="entry name" value="DnaJ_C3_Co-chaperones"/>
</dbReference>
<sequence length="515" mass="56839">MYLTLLLVLASAAAANISPDTPVSQLMASANAKLAQGRAQDALKYFDLAIHKNPSDYLTIFKRGATNLSLGRNSQARRDFDLVLQLKPTFEGALTQRAKIKSRNGEWEGAKKDYLAAGKSGTEEWEELGRAEEAAKKSVKAEKVGDWDSCISEAGTAIFVAGTDLELRQRRARCRLEKGEVAEGVSDLHHVLQINTGLTEPYLQISAMTFYSLGETEKGLAALSKCLHNDPDNKACTKLRKSEKAADRTLKKLDQLMAKRQFASAVKLLIRQADEPGLLEEIKLETKDARANGYIHPKAGEALYGSLVDRACEAYTEMNNVKKAQSFCEEALTFNPNCLPALISKAQQQIQAEEYDAAINSLNQAKEAHGMTAKINELLLQAQKLQRQSKQKDYYKVLGVSRDADEREIKRAFRKLTVINHPDKARQNGVSEEEAQKKMAAINEAYEVLSDPELKARFDAGDDPNDPTGGQQQPFQGSPFGGHPMFFQQGGGSQFQFHFGNGRQGFPFPGGFQFG</sequence>
<dbReference type="GO" id="GO:0005788">
    <property type="term" value="C:endoplasmic reticulum lumen"/>
    <property type="evidence" value="ECO:0007669"/>
    <property type="project" value="UniProtKB-SubCell"/>
</dbReference>
<keyword evidence="12" id="KW-1185">Reference proteome</keyword>
<dbReference type="InterPro" id="IPR001623">
    <property type="entry name" value="DnaJ_domain"/>
</dbReference>
<evidence type="ECO:0000256" key="5">
    <source>
        <dbReference type="ARBA" id="ARBA00022824"/>
    </source>
</evidence>
<feature type="chain" id="PRO_5025499405" description="Tetratricopeptide repeat and J domain-containing co-chaperone DNJ1" evidence="9">
    <location>
        <begin position="16"/>
        <end position="515"/>
    </location>
</feature>
<dbReference type="OrthoDB" id="1726119at2759"/>
<dbReference type="GO" id="GO:0051087">
    <property type="term" value="F:protein-folding chaperone binding"/>
    <property type="evidence" value="ECO:0007669"/>
    <property type="project" value="TreeGrafter"/>
</dbReference>
<accession>A0A6A7BVX0</accession>
<comment type="subcellular location">
    <subcellularLocation>
        <location evidence="1">Endoplasmic reticulum lumen</location>
    </subcellularLocation>
</comment>
<proteinExistence type="predicted"/>
<evidence type="ECO:0000256" key="6">
    <source>
        <dbReference type="ARBA" id="ARBA00073740"/>
    </source>
</evidence>
<dbReference type="PRINTS" id="PR00625">
    <property type="entry name" value="JDOMAIN"/>
</dbReference>
<evidence type="ECO:0000256" key="1">
    <source>
        <dbReference type="ARBA" id="ARBA00004319"/>
    </source>
</evidence>
<feature type="signal peptide" evidence="9">
    <location>
        <begin position="1"/>
        <end position="15"/>
    </location>
</feature>
<dbReference type="InterPro" id="IPR011990">
    <property type="entry name" value="TPR-like_helical_dom_sf"/>
</dbReference>
<reference evidence="11" key="1">
    <citation type="journal article" date="2020" name="Stud. Mycol.">
        <title>101 Dothideomycetes genomes: a test case for predicting lifestyles and emergence of pathogens.</title>
        <authorList>
            <person name="Haridas S."/>
            <person name="Albert R."/>
            <person name="Binder M."/>
            <person name="Bloem J."/>
            <person name="Labutti K."/>
            <person name="Salamov A."/>
            <person name="Andreopoulos B."/>
            <person name="Baker S."/>
            <person name="Barry K."/>
            <person name="Bills G."/>
            <person name="Bluhm B."/>
            <person name="Cannon C."/>
            <person name="Castanera R."/>
            <person name="Culley D."/>
            <person name="Daum C."/>
            <person name="Ezra D."/>
            <person name="Gonzalez J."/>
            <person name="Henrissat B."/>
            <person name="Kuo A."/>
            <person name="Liang C."/>
            <person name="Lipzen A."/>
            <person name="Lutzoni F."/>
            <person name="Magnuson J."/>
            <person name="Mondo S."/>
            <person name="Nolan M."/>
            <person name="Ohm R."/>
            <person name="Pangilinan J."/>
            <person name="Park H.-J."/>
            <person name="Ramirez L."/>
            <person name="Alfaro M."/>
            <person name="Sun H."/>
            <person name="Tritt A."/>
            <person name="Yoshinaga Y."/>
            <person name="Zwiers L.-H."/>
            <person name="Turgeon B."/>
            <person name="Goodwin S."/>
            <person name="Spatafora J."/>
            <person name="Crous P."/>
            <person name="Grigoriev I."/>
        </authorList>
    </citation>
    <scope>NUCLEOTIDE SEQUENCE</scope>
    <source>
        <strain evidence="11">CBS 480.64</strain>
    </source>
</reference>
<keyword evidence="2 9" id="KW-0732">Signal</keyword>